<comment type="caution">
    <text evidence="1">The sequence shown here is derived from an EMBL/GenBank/DDBJ whole genome shotgun (WGS) entry which is preliminary data.</text>
</comment>
<sequence>MMWDIAVEGQEGTLSKLYPLEFEEYVRCIPMYEGRANTNGRKRWVYLNIMYYKRVFHIVLHITSILNTFDLEMDLHRFFRRLRLKVKFSETKIPDATRIEPDKNPKLLSAANLGLRTKSLFGPPHGSHALEAFVCFVSKSFSDLCTDVDCGLLHYPPNLSAMDRQALRSLQEDRSLIIKHALNADTGDNLRILLYTLNYLEAKQITSANLSLHKFSNLGVLDTKTCEYLTKSHPITPVFYILPKIHKKLERPPGRPKVASREDLYSSIPHAQGIESVQKLMSTSGMDPDQTDLRLELFSIALTKK</sequence>
<evidence type="ECO:0000313" key="1">
    <source>
        <dbReference type="EMBL" id="CAJ0944251.1"/>
    </source>
</evidence>
<name>A0ABN9LPM5_9NEOB</name>
<keyword evidence="2" id="KW-1185">Reference proteome</keyword>
<dbReference type="EMBL" id="CAUEEQ010022230">
    <property type="protein sequence ID" value="CAJ0944251.1"/>
    <property type="molecule type" value="Genomic_DNA"/>
</dbReference>
<proteinExistence type="predicted"/>
<reference evidence="1" key="1">
    <citation type="submission" date="2023-07" db="EMBL/GenBank/DDBJ databases">
        <authorList>
            <person name="Stuckert A."/>
        </authorList>
    </citation>
    <scope>NUCLEOTIDE SEQUENCE</scope>
</reference>
<accession>A0ABN9LPM5</accession>
<dbReference type="Proteomes" id="UP001176940">
    <property type="component" value="Unassembled WGS sequence"/>
</dbReference>
<evidence type="ECO:0000313" key="2">
    <source>
        <dbReference type="Proteomes" id="UP001176940"/>
    </source>
</evidence>
<gene>
    <name evidence="1" type="ORF">RIMI_LOCUS10333699</name>
</gene>
<protein>
    <submittedName>
        <fullName evidence="1">Uncharacterized protein</fullName>
    </submittedName>
</protein>
<organism evidence="1 2">
    <name type="scientific">Ranitomeya imitator</name>
    <name type="common">mimic poison frog</name>
    <dbReference type="NCBI Taxonomy" id="111125"/>
    <lineage>
        <taxon>Eukaryota</taxon>
        <taxon>Metazoa</taxon>
        <taxon>Chordata</taxon>
        <taxon>Craniata</taxon>
        <taxon>Vertebrata</taxon>
        <taxon>Euteleostomi</taxon>
        <taxon>Amphibia</taxon>
        <taxon>Batrachia</taxon>
        <taxon>Anura</taxon>
        <taxon>Neobatrachia</taxon>
        <taxon>Hyloidea</taxon>
        <taxon>Dendrobatidae</taxon>
        <taxon>Dendrobatinae</taxon>
        <taxon>Ranitomeya</taxon>
    </lineage>
</organism>